<evidence type="ECO:0000259" key="4">
    <source>
        <dbReference type="PROSITE" id="PS50042"/>
    </source>
</evidence>
<dbReference type="Proteomes" id="UP000823894">
    <property type="component" value="Unassembled WGS sequence"/>
</dbReference>
<dbReference type="CDD" id="cd00038">
    <property type="entry name" value="CAP_ED"/>
    <property type="match status" value="1"/>
</dbReference>
<gene>
    <name evidence="6" type="ORF">H9757_09800</name>
</gene>
<dbReference type="PANTHER" id="PTHR24567">
    <property type="entry name" value="CRP FAMILY TRANSCRIPTIONAL REGULATORY PROTEIN"/>
    <property type="match status" value="1"/>
</dbReference>
<keyword evidence="3" id="KW-0804">Transcription</keyword>
<dbReference type="InterPro" id="IPR018490">
    <property type="entry name" value="cNMP-bd_dom_sf"/>
</dbReference>
<dbReference type="Pfam" id="PF13545">
    <property type="entry name" value="HTH_Crp_2"/>
    <property type="match status" value="1"/>
</dbReference>
<proteinExistence type="predicted"/>
<dbReference type="Pfam" id="PF00027">
    <property type="entry name" value="cNMP_binding"/>
    <property type="match status" value="1"/>
</dbReference>
<accession>A0A9D2NWQ8</accession>
<evidence type="ECO:0000256" key="2">
    <source>
        <dbReference type="ARBA" id="ARBA00023125"/>
    </source>
</evidence>
<dbReference type="SUPFAM" id="SSF46785">
    <property type="entry name" value="Winged helix' DNA-binding domain"/>
    <property type="match status" value="1"/>
</dbReference>
<evidence type="ECO:0000256" key="1">
    <source>
        <dbReference type="ARBA" id="ARBA00023015"/>
    </source>
</evidence>
<evidence type="ECO:0000259" key="5">
    <source>
        <dbReference type="PROSITE" id="PS51063"/>
    </source>
</evidence>
<dbReference type="InterPro" id="IPR000595">
    <property type="entry name" value="cNMP-bd_dom"/>
</dbReference>
<dbReference type="GO" id="GO:0003677">
    <property type="term" value="F:DNA binding"/>
    <property type="evidence" value="ECO:0007669"/>
    <property type="project" value="UniProtKB-KW"/>
</dbReference>
<dbReference type="InterPro" id="IPR050397">
    <property type="entry name" value="Env_Response_Regulators"/>
</dbReference>
<dbReference type="Gene3D" id="2.60.120.10">
    <property type="entry name" value="Jelly Rolls"/>
    <property type="match status" value="1"/>
</dbReference>
<evidence type="ECO:0000256" key="3">
    <source>
        <dbReference type="ARBA" id="ARBA00023163"/>
    </source>
</evidence>
<dbReference type="SMART" id="SM00100">
    <property type="entry name" value="cNMP"/>
    <property type="match status" value="1"/>
</dbReference>
<dbReference type="EMBL" id="DWWK01000154">
    <property type="protein sequence ID" value="HJC39337.1"/>
    <property type="molecule type" value="Genomic_DNA"/>
</dbReference>
<dbReference type="InterPro" id="IPR012318">
    <property type="entry name" value="HTH_CRP"/>
</dbReference>
<feature type="domain" description="HTH crp-type" evidence="5">
    <location>
        <begin position="154"/>
        <end position="222"/>
    </location>
</feature>
<feature type="domain" description="Cyclic nucleotide-binding" evidence="4">
    <location>
        <begin position="13"/>
        <end position="136"/>
    </location>
</feature>
<organism evidence="6 7">
    <name type="scientific">Candidatus Mediterraneibacter faecigallinarum</name>
    <dbReference type="NCBI Taxonomy" id="2838669"/>
    <lineage>
        <taxon>Bacteria</taxon>
        <taxon>Bacillati</taxon>
        <taxon>Bacillota</taxon>
        <taxon>Clostridia</taxon>
        <taxon>Lachnospirales</taxon>
        <taxon>Lachnospiraceae</taxon>
        <taxon>Mediterraneibacter</taxon>
    </lineage>
</organism>
<dbReference type="GO" id="GO:0005829">
    <property type="term" value="C:cytosol"/>
    <property type="evidence" value="ECO:0007669"/>
    <property type="project" value="TreeGrafter"/>
</dbReference>
<reference evidence="6" key="1">
    <citation type="journal article" date="2021" name="PeerJ">
        <title>Extensive microbial diversity within the chicken gut microbiome revealed by metagenomics and culture.</title>
        <authorList>
            <person name="Gilroy R."/>
            <person name="Ravi A."/>
            <person name="Getino M."/>
            <person name="Pursley I."/>
            <person name="Horton D.L."/>
            <person name="Alikhan N.F."/>
            <person name="Baker D."/>
            <person name="Gharbi K."/>
            <person name="Hall N."/>
            <person name="Watson M."/>
            <person name="Adriaenssens E.M."/>
            <person name="Foster-Nyarko E."/>
            <person name="Jarju S."/>
            <person name="Secka A."/>
            <person name="Antonio M."/>
            <person name="Oren A."/>
            <person name="Chaudhuri R.R."/>
            <person name="La Ragione R."/>
            <person name="Hildebrand F."/>
            <person name="Pallen M.J."/>
        </authorList>
    </citation>
    <scope>NUCLEOTIDE SEQUENCE</scope>
    <source>
        <strain evidence="6">ChiGjej1B1-1692</strain>
    </source>
</reference>
<keyword evidence="2" id="KW-0238">DNA-binding</keyword>
<dbReference type="AlphaFoldDB" id="A0A9D2NWQ8"/>
<dbReference type="PROSITE" id="PS51063">
    <property type="entry name" value="HTH_CRP_2"/>
    <property type="match status" value="1"/>
</dbReference>
<comment type="caution">
    <text evidence="6">The sequence shown here is derived from an EMBL/GenBank/DDBJ whole genome shotgun (WGS) entry which is preliminary data.</text>
</comment>
<sequence length="223" mass="25465">MEKYSILLKNSKLFQGISEDEITSMLACLSAVRRSYAKGEYVFRRGERIDSVAVLLEGSVHIRKEDYWGNLSILNEIGEGESFGEVYACLGSEEILNNAVAVKQSEVLFLDVKRILTVCPSACQFHSRLIRNLLSVLALKNKMLTQKLEHMSKRTTREKLLSYLSEQSQRAGSPVFDIPFNRQQLADFLSVDRSAMSAELCRMRDEGILSFERSHFELRQRDS</sequence>
<dbReference type="PROSITE" id="PS50042">
    <property type="entry name" value="CNMP_BINDING_3"/>
    <property type="match status" value="1"/>
</dbReference>
<keyword evidence="1" id="KW-0805">Transcription regulation</keyword>
<protein>
    <submittedName>
        <fullName evidence="6">Crp/Fnr family transcriptional regulator</fullName>
    </submittedName>
</protein>
<dbReference type="PANTHER" id="PTHR24567:SF58">
    <property type="entry name" value="CYCLIC AMP-BINDING REGULATORY PROTEIN"/>
    <property type="match status" value="1"/>
</dbReference>
<evidence type="ECO:0000313" key="7">
    <source>
        <dbReference type="Proteomes" id="UP000823894"/>
    </source>
</evidence>
<reference evidence="6" key="2">
    <citation type="submission" date="2021-04" db="EMBL/GenBank/DDBJ databases">
        <authorList>
            <person name="Gilroy R."/>
        </authorList>
    </citation>
    <scope>NUCLEOTIDE SEQUENCE</scope>
    <source>
        <strain evidence="6">ChiGjej1B1-1692</strain>
    </source>
</reference>
<dbReference type="InterPro" id="IPR036390">
    <property type="entry name" value="WH_DNA-bd_sf"/>
</dbReference>
<dbReference type="SUPFAM" id="SSF51206">
    <property type="entry name" value="cAMP-binding domain-like"/>
    <property type="match status" value="1"/>
</dbReference>
<dbReference type="GO" id="GO:0003700">
    <property type="term" value="F:DNA-binding transcription factor activity"/>
    <property type="evidence" value="ECO:0007669"/>
    <property type="project" value="TreeGrafter"/>
</dbReference>
<dbReference type="InterPro" id="IPR014710">
    <property type="entry name" value="RmlC-like_jellyroll"/>
</dbReference>
<evidence type="ECO:0000313" key="6">
    <source>
        <dbReference type="EMBL" id="HJC39337.1"/>
    </source>
</evidence>
<name>A0A9D2NWQ8_9FIRM</name>